<feature type="transmembrane region" description="Helical" evidence="12">
    <location>
        <begin position="58"/>
        <end position="81"/>
    </location>
</feature>
<dbReference type="InterPro" id="IPR003594">
    <property type="entry name" value="HATPase_dom"/>
</dbReference>
<keyword evidence="11 12" id="KW-0472">Membrane</keyword>
<keyword evidence="8" id="KW-0418">Kinase</keyword>
<dbReference type="InterPro" id="IPR003661">
    <property type="entry name" value="HisK_dim/P_dom"/>
</dbReference>
<evidence type="ECO:0000256" key="4">
    <source>
        <dbReference type="ARBA" id="ARBA00022475"/>
    </source>
</evidence>
<evidence type="ECO:0000256" key="5">
    <source>
        <dbReference type="ARBA" id="ARBA00022553"/>
    </source>
</evidence>
<dbReference type="GO" id="GO:0000155">
    <property type="term" value="F:phosphorelay sensor kinase activity"/>
    <property type="evidence" value="ECO:0007669"/>
    <property type="project" value="InterPro"/>
</dbReference>
<organism evidence="14 15">
    <name type="scientific">Candidatus Nealsonbacteria bacterium RBG_13_42_11</name>
    <dbReference type="NCBI Taxonomy" id="1801663"/>
    <lineage>
        <taxon>Bacteria</taxon>
        <taxon>Candidatus Nealsoniibacteriota</taxon>
    </lineage>
</organism>
<evidence type="ECO:0000313" key="15">
    <source>
        <dbReference type="Proteomes" id="UP000176755"/>
    </source>
</evidence>
<dbReference type="InterPro" id="IPR050736">
    <property type="entry name" value="Sensor_HK_Regulatory"/>
</dbReference>
<dbReference type="Gene3D" id="1.10.287.130">
    <property type="match status" value="1"/>
</dbReference>
<comment type="caution">
    <text evidence="14">The sequence shown here is derived from an EMBL/GenBank/DDBJ whole genome shotgun (WGS) entry which is preliminary data.</text>
</comment>
<sequence length="316" mass="36253">MKFKEILSLFNIAGQCRKYGLSLWQCPQFLFLVMGIIIIASSLITYGIGNRYIEDPSLVALLVMFITAILFIIAFIITQSFEKLAEANRMKSEFVSIVSHQLRSPLSNLKWVIEFLMSGRIASVTEKQLEYLKILKENNKRMEDLVSDLLIVSRIEQGHLPLKKEKISLEDLIEKIIREMGIFAKASNVEINFKTERNLPQIISDPFQIKLVIENLLDNAIRYIKGKGRVVIKLEKRKESLYFEIKDNGVGIPKSDQKYLFQRFFRSANVLKQQTEGSGLGLYITKSIIEKSGGKIGFQSQEGVGSTFWFELPIKW</sequence>
<dbReference type="EMBL" id="MHLY01000003">
    <property type="protein sequence ID" value="OGZ18950.1"/>
    <property type="molecule type" value="Genomic_DNA"/>
</dbReference>
<dbReference type="InterPro" id="IPR004358">
    <property type="entry name" value="Sig_transdc_His_kin-like_C"/>
</dbReference>
<keyword evidence="4" id="KW-1003">Cell membrane</keyword>
<keyword evidence="12" id="KW-1133">Transmembrane helix</keyword>
<dbReference type="PANTHER" id="PTHR43711">
    <property type="entry name" value="TWO-COMPONENT HISTIDINE KINASE"/>
    <property type="match status" value="1"/>
</dbReference>
<dbReference type="SUPFAM" id="SSF55874">
    <property type="entry name" value="ATPase domain of HSP90 chaperone/DNA topoisomerase II/histidine kinase"/>
    <property type="match status" value="1"/>
</dbReference>
<dbReference type="InterPro" id="IPR005467">
    <property type="entry name" value="His_kinase_dom"/>
</dbReference>
<evidence type="ECO:0000313" key="14">
    <source>
        <dbReference type="EMBL" id="OGZ18950.1"/>
    </source>
</evidence>
<evidence type="ECO:0000256" key="10">
    <source>
        <dbReference type="ARBA" id="ARBA00023012"/>
    </source>
</evidence>
<feature type="transmembrane region" description="Helical" evidence="12">
    <location>
        <begin position="21"/>
        <end position="46"/>
    </location>
</feature>
<dbReference type="SMART" id="SM00388">
    <property type="entry name" value="HisKA"/>
    <property type="match status" value="1"/>
</dbReference>
<dbReference type="EC" id="2.7.13.3" evidence="3"/>
<reference evidence="14 15" key="1">
    <citation type="journal article" date="2016" name="Nat. Commun.">
        <title>Thousands of microbial genomes shed light on interconnected biogeochemical processes in an aquifer system.</title>
        <authorList>
            <person name="Anantharaman K."/>
            <person name="Brown C.T."/>
            <person name="Hug L.A."/>
            <person name="Sharon I."/>
            <person name="Castelle C.J."/>
            <person name="Probst A.J."/>
            <person name="Thomas B.C."/>
            <person name="Singh A."/>
            <person name="Wilkins M.J."/>
            <person name="Karaoz U."/>
            <person name="Brodie E.L."/>
            <person name="Williams K.H."/>
            <person name="Hubbard S.S."/>
            <person name="Banfield J.F."/>
        </authorList>
    </citation>
    <scope>NUCLEOTIDE SEQUENCE [LARGE SCALE GENOMIC DNA]</scope>
</reference>
<evidence type="ECO:0000256" key="3">
    <source>
        <dbReference type="ARBA" id="ARBA00012438"/>
    </source>
</evidence>
<dbReference type="InterPro" id="IPR036097">
    <property type="entry name" value="HisK_dim/P_sf"/>
</dbReference>
<evidence type="ECO:0000259" key="13">
    <source>
        <dbReference type="PROSITE" id="PS50109"/>
    </source>
</evidence>
<evidence type="ECO:0000256" key="8">
    <source>
        <dbReference type="ARBA" id="ARBA00022777"/>
    </source>
</evidence>
<evidence type="ECO:0000256" key="6">
    <source>
        <dbReference type="ARBA" id="ARBA00022679"/>
    </source>
</evidence>
<protein>
    <recommendedName>
        <fullName evidence="3">histidine kinase</fullName>
        <ecNumber evidence="3">2.7.13.3</ecNumber>
    </recommendedName>
</protein>
<dbReference type="Pfam" id="PF02518">
    <property type="entry name" value="HATPase_c"/>
    <property type="match status" value="1"/>
</dbReference>
<dbReference type="CDD" id="cd00082">
    <property type="entry name" value="HisKA"/>
    <property type="match status" value="1"/>
</dbReference>
<dbReference type="AlphaFoldDB" id="A0A1G2E0U4"/>
<evidence type="ECO:0000256" key="2">
    <source>
        <dbReference type="ARBA" id="ARBA00004236"/>
    </source>
</evidence>
<accession>A0A1G2E0U4</accession>
<comment type="catalytic activity">
    <reaction evidence="1">
        <text>ATP + protein L-histidine = ADP + protein N-phospho-L-histidine.</text>
        <dbReference type="EC" id="2.7.13.3"/>
    </reaction>
</comment>
<keyword evidence="9" id="KW-0067">ATP-binding</keyword>
<comment type="subcellular location">
    <subcellularLocation>
        <location evidence="2">Cell membrane</location>
    </subcellularLocation>
</comment>
<dbReference type="InterPro" id="IPR036890">
    <property type="entry name" value="HATPase_C_sf"/>
</dbReference>
<dbReference type="SMART" id="SM00387">
    <property type="entry name" value="HATPase_c"/>
    <property type="match status" value="1"/>
</dbReference>
<feature type="domain" description="Histidine kinase" evidence="13">
    <location>
        <begin position="97"/>
        <end position="316"/>
    </location>
</feature>
<keyword evidence="5" id="KW-0597">Phosphoprotein</keyword>
<dbReference type="PANTHER" id="PTHR43711:SF31">
    <property type="entry name" value="HISTIDINE KINASE"/>
    <property type="match status" value="1"/>
</dbReference>
<dbReference type="SUPFAM" id="SSF47384">
    <property type="entry name" value="Homodimeric domain of signal transducing histidine kinase"/>
    <property type="match status" value="1"/>
</dbReference>
<dbReference type="GO" id="GO:0005886">
    <property type="term" value="C:plasma membrane"/>
    <property type="evidence" value="ECO:0007669"/>
    <property type="project" value="UniProtKB-SubCell"/>
</dbReference>
<name>A0A1G2E0U4_9BACT</name>
<evidence type="ECO:0000256" key="1">
    <source>
        <dbReference type="ARBA" id="ARBA00000085"/>
    </source>
</evidence>
<dbReference type="STRING" id="1801663.A2175_01285"/>
<keyword evidence="6" id="KW-0808">Transferase</keyword>
<evidence type="ECO:0000256" key="7">
    <source>
        <dbReference type="ARBA" id="ARBA00022741"/>
    </source>
</evidence>
<keyword evidence="10" id="KW-0902">Two-component regulatory system</keyword>
<dbReference type="Proteomes" id="UP000176755">
    <property type="component" value="Unassembled WGS sequence"/>
</dbReference>
<dbReference type="PROSITE" id="PS50109">
    <property type="entry name" value="HIS_KIN"/>
    <property type="match status" value="1"/>
</dbReference>
<keyword evidence="12" id="KW-0812">Transmembrane</keyword>
<dbReference type="Pfam" id="PF00512">
    <property type="entry name" value="HisKA"/>
    <property type="match status" value="1"/>
</dbReference>
<dbReference type="FunFam" id="3.30.565.10:FF:000023">
    <property type="entry name" value="PAS domain-containing sensor histidine kinase"/>
    <property type="match status" value="1"/>
</dbReference>
<evidence type="ECO:0000256" key="12">
    <source>
        <dbReference type="SAM" id="Phobius"/>
    </source>
</evidence>
<keyword evidence="7" id="KW-0547">Nucleotide-binding</keyword>
<evidence type="ECO:0000256" key="11">
    <source>
        <dbReference type="ARBA" id="ARBA00023136"/>
    </source>
</evidence>
<dbReference type="GO" id="GO:0005524">
    <property type="term" value="F:ATP binding"/>
    <property type="evidence" value="ECO:0007669"/>
    <property type="project" value="UniProtKB-KW"/>
</dbReference>
<dbReference type="CDD" id="cd00075">
    <property type="entry name" value="HATPase"/>
    <property type="match status" value="1"/>
</dbReference>
<evidence type="ECO:0000256" key="9">
    <source>
        <dbReference type="ARBA" id="ARBA00022840"/>
    </source>
</evidence>
<proteinExistence type="predicted"/>
<dbReference type="Gene3D" id="3.30.565.10">
    <property type="entry name" value="Histidine kinase-like ATPase, C-terminal domain"/>
    <property type="match status" value="1"/>
</dbReference>
<gene>
    <name evidence="14" type="ORF">A2175_01285</name>
</gene>
<dbReference type="PRINTS" id="PR00344">
    <property type="entry name" value="BCTRLSENSOR"/>
</dbReference>